<evidence type="ECO:0008006" key="4">
    <source>
        <dbReference type="Google" id="ProtNLM"/>
    </source>
</evidence>
<protein>
    <recommendedName>
        <fullName evidence="4">DUF2946 domain-containing protein</fullName>
    </recommendedName>
</protein>
<sequence length="107" mass="12407">MFIHRPFKIFIATIFSFALMFPIAIQTAHALDGHEHQVCNDFSTHLHKKQLDCSICDFHFSSFDFKPQQLPEFSYVFGQNTAQNEYREAEILQSAPHFFLRGPPSIS</sequence>
<dbReference type="Proteomes" id="UP000285517">
    <property type="component" value="Chromosome"/>
</dbReference>
<reference evidence="2 3" key="1">
    <citation type="submission" date="2019-01" db="EMBL/GenBank/DDBJ databases">
        <title>Complete genome sequencing of Aequorivita sp. H23M31.</title>
        <authorList>
            <person name="Bae J.-W."/>
        </authorList>
    </citation>
    <scope>NUCLEOTIDE SEQUENCE [LARGE SCALE GENOMIC DNA]</scope>
    <source>
        <strain evidence="2 3">H23M31</strain>
    </source>
</reference>
<gene>
    <name evidence="2" type="ORF">EI546_01130</name>
</gene>
<evidence type="ECO:0000313" key="3">
    <source>
        <dbReference type="Proteomes" id="UP000285517"/>
    </source>
</evidence>
<proteinExistence type="predicted"/>
<keyword evidence="3" id="KW-1185">Reference proteome</keyword>
<accession>A0A410FZG5</accession>
<dbReference type="AlphaFoldDB" id="A0A410FZG5"/>
<evidence type="ECO:0000313" key="2">
    <source>
        <dbReference type="EMBL" id="QAA80417.1"/>
    </source>
</evidence>
<keyword evidence="1" id="KW-0732">Signal</keyword>
<feature type="signal peptide" evidence="1">
    <location>
        <begin position="1"/>
        <end position="30"/>
    </location>
</feature>
<feature type="chain" id="PRO_5019020712" description="DUF2946 domain-containing protein" evidence="1">
    <location>
        <begin position="31"/>
        <end position="107"/>
    </location>
</feature>
<dbReference type="RefSeq" id="WP_128248818.1">
    <property type="nucleotide sequence ID" value="NZ_CP034951.1"/>
</dbReference>
<dbReference type="EMBL" id="CP034951">
    <property type="protein sequence ID" value="QAA80417.1"/>
    <property type="molecule type" value="Genomic_DNA"/>
</dbReference>
<organism evidence="2 3">
    <name type="scientific">Aequorivita ciconiae</name>
    <dbReference type="NCBI Taxonomy" id="2494375"/>
    <lineage>
        <taxon>Bacteria</taxon>
        <taxon>Pseudomonadati</taxon>
        <taxon>Bacteroidota</taxon>
        <taxon>Flavobacteriia</taxon>
        <taxon>Flavobacteriales</taxon>
        <taxon>Flavobacteriaceae</taxon>
        <taxon>Aequorivita</taxon>
    </lineage>
</organism>
<name>A0A410FZG5_9FLAO</name>
<dbReference type="KEGG" id="aev:EI546_01130"/>
<evidence type="ECO:0000256" key="1">
    <source>
        <dbReference type="SAM" id="SignalP"/>
    </source>
</evidence>
<dbReference type="OrthoDB" id="1449138at2"/>